<evidence type="ECO:0000256" key="5">
    <source>
        <dbReference type="SAM" id="MobiDB-lite"/>
    </source>
</evidence>
<dbReference type="SUPFAM" id="SSF53335">
    <property type="entry name" value="S-adenosyl-L-methionine-dependent methyltransferases"/>
    <property type="match status" value="1"/>
</dbReference>
<feature type="coiled-coil region" evidence="4">
    <location>
        <begin position="551"/>
        <end position="585"/>
    </location>
</feature>
<feature type="domain" description="Pep3/Vps18 RING C-terminal" evidence="6">
    <location>
        <begin position="593"/>
        <end position="685"/>
    </location>
</feature>
<dbReference type="EMBL" id="CAXAMN010024095">
    <property type="protein sequence ID" value="CAK9083715.1"/>
    <property type="molecule type" value="Genomic_DNA"/>
</dbReference>
<keyword evidence="2" id="KW-0863">Zinc-finger</keyword>
<feature type="compositionally biased region" description="Basic and acidic residues" evidence="5">
    <location>
        <begin position="70"/>
        <end position="83"/>
    </location>
</feature>
<accession>A0ABP0Q647</accession>
<feature type="region of interest" description="Disordered" evidence="5">
    <location>
        <begin position="35"/>
        <end position="127"/>
    </location>
</feature>
<dbReference type="InterPro" id="IPR058919">
    <property type="entry name" value="Pep3/Vps18_RING_C"/>
</dbReference>
<evidence type="ECO:0000313" key="8">
    <source>
        <dbReference type="Proteomes" id="UP001642484"/>
    </source>
</evidence>
<dbReference type="PANTHER" id="PTHR23323:SF26">
    <property type="entry name" value="VACUOLAR PROTEIN SORTING-ASSOCIATED PROTEIN 18 HOMOLOG"/>
    <property type="match status" value="1"/>
</dbReference>
<proteinExistence type="predicted"/>
<gene>
    <name evidence="7" type="ORF">CCMP2556_LOCUS40783</name>
</gene>
<feature type="compositionally biased region" description="Polar residues" evidence="5">
    <location>
        <begin position="59"/>
        <end position="69"/>
    </location>
</feature>
<keyword evidence="3" id="KW-0862">Zinc</keyword>
<keyword evidence="8" id="KW-1185">Reference proteome</keyword>
<comment type="caution">
    <text evidence="7">The sequence shown here is derived from an EMBL/GenBank/DDBJ whole genome shotgun (WGS) entry which is preliminary data.</text>
</comment>
<name>A0ABP0Q647_9DINO</name>
<reference evidence="7 8" key="1">
    <citation type="submission" date="2024-02" db="EMBL/GenBank/DDBJ databases">
        <authorList>
            <person name="Chen Y."/>
            <person name="Shah S."/>
            <person name="Dougan E. K."/>
            <person name="Thang M."/>
            <person name="Chan C."/>
        </authorList>
    </citation>
    <scope>NUCLEOTIDE SEQUENCE [LARGE SCALE GENOMIC DNA]</scope>
</reference>
<dbReference type="Pfam" id="PF26148">
    <property type="entry name" value="VPS18_RING_C"/>
    <property type="match status" value="1"/>
</dbReference>
<sequence>MEFHEYTQKMDEPTPFSIKNLSELELTLPLPLVECPEDKHGDINTTENESAHIPDASVPSETMTQTVNETQHDYPDTDSKSQPKDPGQGLEAVIETQLPNQSDLDGESLSQGMDCDDPGDGPGDVGDQMDQMDVESAEMVEPHTKAAEVDADAAKGSDSIQDSLRRFLNPDDSIDMSNLLTNAASFYIKKAREISSQSMLSLPKGELTLASLCAGSGTGELAFHATVHQLSEEFLKPLDAKVLFCCEKVPWKQQYLMANIVSKDTCVFDDVVTLGALADRKFPLPESFKNEDFSNCSVSTFFGTMGTIAATKPKLVILENVDSIGNEHVQDSNLCKVCEEIKAVDEAMKRIYIIAVRLDGAVTSTDPAPFFDMVGRMLDAFKIGSLSVKSVLLADDDPYLLAELQRRKQHRQDQESRIKKGEISKEYFLSFVYLYALVFFPLLQGYPVETLPGAFSNSDVQLADLAGNSFSSTVSDIALAKTSACRPPECEKRRRQKLWLRIVEHQAATSDVQKIIGLIKESQELTIRDVLPYLSDSMTIEAFQSEICECLDAYEGQIVTLRQEMDDHRRALSAFKEDLKRADERCIVVGADQCCEICGCEAMRERFYAFTCTHCCHEACLRALILPTLSPARRERLFKLEDARLQHQAAAAGANAAPMVPLAEVEDELDGLLAEDCPFCGQLMIDTITKPFLDPNDEGDAEEIESWAI</sequence>
<protein>
    <recommendedName>
        <fullName evidence="6">Pep3/Vps18 RING C-terminal domain-containing protein</fullName>
    </recommendedName>
</protein>
<evidence type="ECO:0000256" key="2">
    <source>
        <dbReference type="ARBA" id="ARBA00022771"/>
    </source>
</evidence>
<evidence type="ECO:0000256" key="3">
    <source>
        <dbReference type="ARBA" id="ARBA00022833"/>
    </source>
</evidence>
<evidence type="ECO:0000256" key="1">
    <source>
        <dbReference type="ARBA" id="ARBA00022723"/>
    </source>
</evidence>
<evidence type="ECO:0000313" key="7">
    <source>
        <dbReference type="EMBL" id="CAK9083715.1"/>
    </source>
</evidence>
<evidence type="ECO:0000259" key="6">
    <source>
        <dbReference type="Pfam" id="PF26148"/>
    </source>
</evidence>
<dbReference type="PANTHER" id="PTHR23323">
    <property type="entry name" value="VACUOLAR PROTEIN SORTING-ASSOCIATED PROTEIN"/>
    <property type="match status" value="1"/>
</dbReference>
<evidence type="ECO:0000256" key="4">
    <source>
        <dbReference type="SAM" id="Coils"/>
    </source>
</evidence>
<keyword evidence="1" id="KW-0479">Metal-binding</keyword>
<dbReference type="InterPro" id="IPR029063">
    <property type="entry name" value="SAM-dependent_MTases_sf"/>
</dbReference>
<keyword evidence="4" id="KW-0175">Coiled coil</keyword>
<dbReference type="Proteomes" id="UP001642484">
    <property type="component" value="Unassembled WGS sequence"/>
</dbReference>
<organism evidence="7 8">
    <name type="scientific">Durusdinium trenchii</name>
    <dbReference type="NCBI Taxonomy" id="1381693"/>
    <lineage>
        <taxon>Eukaryota</taxon>
        <taxon>Sar</taxon>
        <taxon>Alveolata</taxon>
        <taxon>Dinophyceae</taxon>
        <taxon>Suessiales</taxon>
        <taxon>Symbiodiniaceae</taxon>
        <taxon>Durusdinium</taxon>
    </lineage>
</organism>